<dbReference type="SUPFAM" id="SSF51726">
    <property type="entry name" value="UROD/MetE-like"/>
    <property type="match status" value="1"/>
</dbReference>
<organism evidence="2 3">
    <name type="scientific">Heliophilum fasciatum</name>
    <dbReference type="NCBI Taxonomy" id="35700"/>
    <lineage>
        <taxon>Bacteria</taxon>
        <taxon>Bacillati</taxon>
        <taxon>Bacillota</taxon>
        <taxon>Clostridia</taxon>
        <taxon>Eubacteriales</taxon>
        <taxon>Heliobacteriaceae</taxon>
        <taxon>Heliophilum</taxon>
    </lineage>
</organism>
<dbReference type="Proteomes" id="UP000294813">
    <property type="component" value="Unassembled WGS sequence"/>
</dbReference>
<dbReference type="GO" id="GO:0006779">
    <property type="term" value="P:porphyrin-containing compound biosynthetic process"/>
    <property type="evidence" value="ECO:0007669"/>
    <property type="project" value="InterPro"/>
</dbReference>
<reference evidence="2 3" key="1">
    <citation type="submission" date="2019-03" db="EMBL/GenBank/DDBJ databases">
        <title>Genomic Encyclopedia of Type Strains, Phase IV (KMG-IV): sequencing the most valuable type-strain genomes for metagenomic binning, comparative biology and taxonomic classification.</title>
        <authorList>
            <person name="Goeker M."/>
        </authorList>
    </citation>
    <scope>NUCLEOTIDE SEQUENCE [LARGE SCALE GENOMIC DNA]</scope>
    <source>
        <strain evidence="2 3">DSM 11170</strain>
    </source>
</reference>
<keyword evidence="3" id="KW-1185">Reference proteome</keyword>
<dbReference type="GO" id="GO:0004853">
    <property type="term" value="F:uroporphyrinogen decarboxylase activity"/>
    <property type="evidence" value="ECO:0007669"/>
    <property type="project" value="InterPro"/>
</dbReference>
<dbReference type="InterPro" id="IPR038071">
    <property type="entry name" value="UROD/MetE-like_sf"/>
</dbReference>
<dbReference type="AlphaFoldDB" id="A0A4R2RKH6"/>
<comment type="caution">
    <text evidence="2">The sequence shown here is derived from an EMBL/GenBank/DDBJ whole genome shotgun (WGS) entry which is preliminary data.</text>
</comment>
<dbReference type="PANTHER" id="PTHR47099">
    <property type="entry name" value="METHYLCOBAMIDE:COM METHYLTRANSFERASE MTBA"/>
    <property type="match status" value="1"/>
</dbReference>
<dbReference type="OrthoDB" id="9780425at2"/>
<evidence type="ECO:0000313" key="3">
    <source>
        <dbReference type="Proteomes" id="UP000294813"/>
    </source>
</evidence>
<protein>
    <submittedName>
        <fullName evidence="2">Uroporphyrinogen decarboxylase</fullName>
    </submittedName>
</protein>
<dbReference type="PANTHER" id="PTHR47099:SF1">
    <property type="entry name" value="METHYLCOBAMIDE:COM METHYLTRANSFERASE MTBA"/>
    <property type="match status" value="1"/>
</dbReference>
<dbReference type="InterPro" id="IPR052024">
    <property type="entry name" value="Methanogen_methyltrans"/>
</dbReference>
<dbReference type="InterPro" id="IPR000257">
    <property type="entry name" value="Uroporphyrinogen_deCOase"/>
</dbReference>
<evidence type="ECO:0000259" key="1">
    <source>
        <dbReference type="Pfam" id="PF01208"/>
    </source>
</evidence>
<dbReference type="Pfam" id="PF01208">
    <property type="entry name" value="URO-D"/>
    <property type="match status" value="1"/>
</dbReference>
<dbReference type="RefSeq" id="WP_131919733.1">
    <property type="nucleotide sequence ID" value="NZ_JAOQNU010000018.1"/>
</dbReference>
<dbReference type="EMBL" id="SLXT01000019">
    <property type="protein sequence ID" value="TCP62697.1"/>
    <property type="molecule type" value="Genomic_DNA"/>
</dbReference>
<name>A0A4R2RKH6_9FIRM</name>
<sequence>MTSMERVLRALQHQEPDQVPLLLTLTMHGAKELGMSIKEYYSAADHVIEGQRRLQKKYRNDCYYTFTYAAVEVEAYGGDVIFCDDGPPNSGTPIIQDVQAIRNLEPVRVAEVPCLQRLLTVTEGLHRLSAGAVPVIGVVISPFSVPVMQFGFERYIELIYEQPLLFERLMQVNETFCVEWANAQLAAGATAICYFDPLSSPTMISRDLYRQTGYLVAQRVLSRIQGPTVIHLASGRCMPVLDDLLRLGVQAIGVSTLEDLGQLKANCAGKTALLGNLNGLEMWNWTPEEAEAIVKATIAKAGPHGGFLLADNHGEIPYQVTEETLQAIALAVEKWGRYPLEWTKR</sequence>
<accession>A0A4R2RKH6</accession>
<proteinExistence type="predicted"/>
<feature type="domain" description="Uroporphyrinogen decarboxylase (URO-D)" evidence="1">
    <location>
        <begin position="2"/>
        <end position="335"/>
    </location>
</feature>
<dbReference type="CDD" id="cd03465">
    <property type="entry name" value="URO-D_like"/>
    <property type="match status" value="1"/>
</dbReference>
<dbReference type="Gene3D" id="3.20.20.210">
    <property type="match status" value="1"/>
</dbReference>
<gene>
    <name evidence="2" type="ORF">EDD73_11945</name>
</gene>
<evidence type="ECO:0000313" key="2">
    <source>
        <dbReference type="EMBL" id="TCP62697.1"/>
    </source>
</evidence>